<dbReference type="PANTHER" id="PTHR34821">
    <property type="entry name" value="INNER MEMBRANE PROTEIN YDCZ"/>
    <property type="match status" value="1"/>
</dbReference>
<dbReference type="PANTHER" id="PTHR34821:SF2">
    <property type="entry name" value="INNER MEMBRANE PROTEIN YDCZ"/>
    <property type="match status" value="1"/>
</dbReference>
<feature type="transmembrane region" description="Helical" evidence="1">
    <location>
        <begin position="168"/>
        <end position="187"/>
    </location>
</feature>
<reference evidence="2" key="1">
    <citation type="submission" date="2020-11" db="EMBL/GenBank/DDBJ databases">
        <title>Sequencing the genomes of 1000 actinobacteria strains.</title>
        <authorList>
            <person name="Klenk H.-P."/>
        </authorList>
    </citation>
    <scope>NUCLEOTIDE SEQUENCE</scope>
    <source>
        <strain evidence="2">DSM 26152</strain>
    </source>
</reference>
<keyword evidence="3" id="KW-1185">Reference proteome</keyword>
<dbReference type="AlphaFoldDB" id="A0A931D8C1"/>
<protein>
    <submittedName>
        <fullName evidence="2">Transporter family-2 protein</fullName>
    </submittedName>
</protein>
<feature type="transmembrane region" description="Helical" evidence="1">
    <location>
        <begin position="268"/>
        <end position="288"/>
    </location>
</feature>
<dbReference type="EMBL" id="JADOTZ010000001">
    <property type="protein sequence ID" value="MBG6083878.1"/>
    <property type="molecule type" value="Genomic_DNA"/>
</dbReference>
<feature type="transmembrane region" description="Helical" evidence="1">
    <location>
        <begin position="7"/>
        <end position="24"/>
    </location>
</feature>
<feature type="transmembrane region" description="Helical" evidence="1">
    <location>
        <begin position="238"/>
        <end position="261"/>
    </location>
</feature>
<gene>
    <name evidence="2" type="ORF">IW252_000645</name>
</gene>
<keyword evidence="1" id="KW-0812">Transmembrane</keyword>
<feature type="transmembrane region" description="Helical" evidence="1">
    <location>
        <begin position="83"/>
        <end position="102"/>
    </location>
</feature>
<sequence length="320" mass="31878">MSAERAALPVPVGVAIAVIAGSAMPLQGRVNGALSTELGHGIEAATISFGVGLLLLALACLTPPGRRGLSRLRSHVAAGDVPAWYLLAGTIGAFFVISQGLVVTILGVALFTVANVAGQVASGLVADRVGFGPGGPRPVSTRRAVGALLALVGVGVAVWPTLAERGVGFEVVGPLLLPLTAGLLMGFQQAMNGVQTRYAGSPLPATFVNFAVGTAALVVTLLVMTAAGTPMAPLPPVWWMYLGGPLGVCFIAASAVLVRFLGVLVTGLGLIAGQLLGSLAIDVFLPVAGAQVELATVAGTAVALGAVVIASVQRGAPGHR</sequence>
<dbReference type="Pfam" id="PF04657">
    <property type="entry name" value="DMT_YdcZ"/>
    <property type="match status" value="2"/>
</dbReference>
<feature type="transmembrane region" description="Helical" evidence="1">
    <location>
        <begin position="207"/>
        <end position="226"/>
    </location>
</feature>
<comment type="caution">
    <text evidence="2">The sequence shown here is derived from an EMBL/GenBank/DDBJ whole genome shotgun (WGS) entry which is preliminary data.</text>
</comment>
<evidence type="ECO:0000313" key="3">
    <source>
        <dbReference type="Proteomes" id="UP000625033"/>
    </source>
</evidence>
<keyword evidence="1" id="KW-1133">Transmembrane helix</keyword>
<dbReference type="RefSeq" id="WP_331271422.1">
    <property type="nucleotide sequence ID" value="NZ_JADOTZ010000001.1"/>
</dbReference>
<proteinExistence type="predicted"/>
<feature type="transmembrane region" description="Helical" evidence="1">
    <location>
        <begin position="294"/>
        <end position="312"/>
    </location>
</feature>
<accession>A0A931D8C1</accession>
<feature type="transmembrane region" description="Helical" evidence="1">
    <location>
        <begin position="44"/>
        <end position="62"/>
    </location>
</feature>
<evidence type="ECO:0000256" key="1">
    <source>
        <dbReference type="SAM" id="Phobius"/>
    </source>
</evidence>
<dbReference type="InterPro" id="IPR006750">
    <property type="entry name" value="YdcZ"/>
</dbReference>
<feature type="transmembrane region" description="Helical" evidence="1">
    <location>
        <begin position="143"/>
        <end position="162"/>
    </location>
</feature>
<dbReference type="GO" id="GO:0005886">
    <property type="term" value="C:plasma membrane"/>
    <property type="evidence" value="ECO:0007669"/>
    <property type="project" value="TreeGrafter"/>
</dbReference>
<dbReference type="Proteomes" id="UP000625033">
    <property type="component" value="Unassembled WGS sequence"/>
</dbReference>
<organism evidence="2 3">
    <name type="scientific">Zhihengliuella flava</name>
    <dbReference type="NCBI Taxonomy" id="1285193"/>
    <lineage>
        <taxon>Bacteria</taxon>
        <taxon>Bacillati</taxon>
        <taxon>Actinomycetota</taxon>
        <taxon>Actinomycetes</taxon>
        <taxon>Micrococcales</taxon>
        <taxon>Micrococcaceae</taxon>
        <taxon>Zhihengliuella</taxon>
    </lineage>
</organism>
<keyword evidence="1" id="KW-0472">Membrane</keyword>
<name>A0A931D8C1_9MICC</name>
<evidence type="ECO:0000313" key="2">
    <source>
        <dbReference type="EMBL" id="MBG6083878.1"/>
    </source>
</evidence>
<feature type="transmembrane region" description="Helical" evidence="1">
    <location>
        <begin position="108"/>
        <end position="131"/>
    </location>
</feature>